<proteinExistence type="predicted"/>
<evidence type="ECO:0000313" key="1">
    <source>
        <dbReference type="EMBL" id="MEL1241284.1"/>
    </source>
</evidence>
<protein>
    <submittedName>
        <fullName evidence="1">Uncharacterized protein</fullName>
    </submittedName>
</protein>
<evidence type="ECO:0000313" key="2">
    <source>
        <dbReference type="Proteomes" id="UP001398556"/>
    </source>
</evidence>
<dbReference type="RefSeq" id="WP_341700503.1">
    <property type="nucleotide sequence ID" value="NZ_JBBYHU010000017.1"/>
</dbReference>
<reference evidence="1 2" key="1">
    <citation type="submission" date="2024-04" db="EMBL/GenBank/DDBJ databases">
        <title>Flavobacterium sp. DGU99 16S ribosomal RNA gene Genome sequencing and assembly.</title>
        <authorList>
            <person name="Park S."/>
        </authorList>
    </citation>
    <scope>NUCLEOTIDE SEQUENCE [LARGE SCALE GENOMIC DNA]</scope>
    <source>
        <strain evidence="1 2">DGU99</strain>
    </source>
</reference>
<sequence>MINLLKIIFICLFINWNTSTFGQTLDKKYIDDWINETYINPTISEYTLYILNGNPIDKNDINKEFIKYKTKDISSIIYLRKASLQEVYCAIDEGAILINTFNKKPNKYFKKDIKQKLNSLKKELKISDVKYPSVIINDRIVDNKLVKTEINKIELKTILDINIIDVPVNEKKYGKNAKNGLIIIYTN</sequence>
<gene>
    <name evidence="1" type="ORF">AAEO59_09515</name>
</gene>
<name>A0ABU9HN70_9FLAO</name>
<keyword evidence="2" id="KW-1185">Reference proteome</keyword>
<dbReference type="Proteomes" id="UP001398556">
    <property type="component" value="Unassembled WGS sequence"/>
</dbReference>
<dbReference type="EMBL" id="JBBYHU010000017">
    <property type="protein sequence ID" value="MEL1241284.1"/>
    <property type="molecule type" value="Genomic_DNA"/>
</dbReference>
<organism evidence="1 2">
    <name type="scientific">Flavobacterium flavipallidum</name>
    <dbReference type="NCBI Taxonomy" id="3139140"/>
    <lineage>
        <taxon>Bacteria</taxon>
        <taxon>Pseudomonadati</taxon>
        <taxon>Bacteroidota</taxon>
        <taxon>Flavobacteriia</taxon>
        <taxon>Flavobacteriales</taxon>
        <taxon>Flavobacteriaceae</taxon>
        <taxon>Flavobacterium</taxon>
    </lineage>
</organism>
<comment type="caution">
    <text evidence="1">The sequence shown here is derived from an EMBL/GenBank/DDBJ whole genome shotgun (WGS) entry which is preliminary data.</text>
</comment>
<accession>A0ABU9HN70</accession>